<dbReference type="PANTHER" id="PTHR34222:SF33">
    <property type="entry name" value="RETROTRANSPOSON GAG DOMAIN-CONTAINING PROTEIN"/>
    <property type="match status" value="1"/>
</dbReference>
<proteinExistence type="predicted"/>
<dbReference type="EMBL" id="BPVZ01000007">
    <property type="protein sequence ID" value="GKU94024.1"/>
    <property type="molecule type" value="Genomic_DNA"/>
</dbReference>
<dbReference type="Proteomes" id="UP001054252">
    <property type="component" value="Unassembled WGS sequence"/>
</dbReference>
<feature type="domain" description="Reverse transcriptase Ty1/copia-type" evidence="2">
    <location>
        <begin position="425"/>
        <end position="565"/>
    </location>
</feature>
<accession>A0AAV5I6U1</accession>
<dbReference type="Pfam" id="PF07727">
    <property type="entry name" value="RVT_2"/>
    <property type="match status" value="2"/>
</dbReference>
<dbReference type="InterPro" id="IPR029472">
    <property type="entry name" value="Copia-like_N"/>
</dbReference>
<dbReference type="PANTHER" id="PTHR34222">
    <property type="entry name" value="GAG_PRE-INTEGRS DOMAIN-CONTAINING PROTEIN"/>
    <property type="match status" value="1"/>
</dbReference>
<evidence type="ECO:0000259" key="2">
    <source>
        <dbReference type="Pfam" id="PF07727"/>
    </source>
</evidence>
<dbReference type="InterPro" id="IPR043502">
    <property type="entry name" value="DNA/RNA_pol_sf"/>
</dbReference>
<feature type="region of interest" description="Disordered" evidence="1">
    <location>
        <begin position="1"/>
        <end position="20"/>
    </location>
</feature>
<evidence type="ECO:0000313" key="4">
    <source>
        <dbReference type="EMBL" id="GKU94024.1"/>
    </source>
</evidence>
<organism evidence="4 5">
    <name type="scientific">Rubroshorea leprosula</name>
    <dbReference type="NCBI Taxonomy" id="152421"/>
    <lineage>
        <taxon>Eukaryota</taxon>
        <taxon>Viridiplantae</taxon>
        <taxon>Streptophyta</taxon>
        <taxon>Embryophyta</taxon>
        <taxon>Tracheophyta</taxon>
        <taxon>Spermatophyta</taxon>
        <taxon>Magnoliopsida</taxon>
        <taxon>eudicotyledons</taxon>
        <taxon>Gunneridae</taxon>
        <taxon>Pentapetalae</taxon>
        <taxon>rosids</taxon>
        <taxon>malvids</taxon>
        <taxon>Malvales</taxon>
        <taxon>Dipterocarpaceae</taxon>
        <taxon>Rubroshorea</taxon>
    </lineage>
</organism>
<dbReference type="SUPFAM" id="SSF56672">
    <property type="entry name" value="DNA/RNA polymerases"/>
    <property type="match status" value="1"/>
</dbReference>
<reference evidence="4 5" key="1">
    <citation type="journal article" date="2021" name="Commun. Biol.">
        <title>The genome of Shorea leprosula (Dipterocarpaceae) highlights the ecological relevance of drought in aseasonal tropical rainforests.</title>
        <authorList>
            <person name="Ng K.K.S."/>
            <person name="Kobayashi M.J."/>
            <person name="Fawcett J.A."/>
            <person name="Hatakeyama M."/>
            <person name="Paape T."/>
            <person name="Ng C.H."/>
            <person name="Ang C.C."/>
            <person name="Tnah L.H."/>
            <person name="Lee C.T."/>
            <person name="Nishiyama T."/>
            <person name="Sese J."/>
            <person name="O'Brien M.J."/>
            <person name="Copetti D."/>
            <person name="Mohd Noor M.I."/>
            <person name="Ong R.C."/>
            <person name="Putra M."/>
            <person name="Sireger I.Z."/>
            <person name="Indrioko S."/>
            <person name="Kosugi Y."/>
            <person name="Izuno A."/>
            <person name="Isagi Y."/>
            <person name="Lee S.L."/>
            <person name="Shimizu K.K."/>
        </authorList>
    </citation>
    <scope>NUCLEOTIDE SEQUENCE [LARGE SCALE GENOMIC DNA]</scope>
    <source>
        <strain evidence="4">214</strain>
    </source>
</reference>
<evidence type="ECO:0000313" key="5">
    <source>
        <dbReference type="Proteomes" id="UP001054252"/>
    </source>
</evidence>
<keyword evidence="5" id="KW-1185">Reference proteome</keyword>
<evidence type="ECO:0008006" key="6">
    <source>
        <dbReference type="Google" id="ProtNLM"/>
    </source>
</evidence>
<dbReference type="AlphaFoldDB" id="A0AAV5I6U1"/>
<feature type="domain" description="Reverse transcriptase Ty1/copia-type" evidence="2">
    <location>
        <begin position="362"/>
        <end position="423"/>
    </location>
</feature>
<dbReference type="InterPro" id="IPR013103">
    <property type="entry name" value="RVT_2"/>
</dbReference>
<feature type="domain" description="Retrotransposon Copia-like N-terminal" evidence="3">
    <location>
        <begin position="34"/>
        <end position="71"/>
    </location>
</feature>
<evidence type="ECO:0000256" key="1">
    <source>
        <dbReference type="SAM" id="MobiDB-lite"/>
    </source>
</evidence>
<gene>
    <name evidence="4" type="ORF">SLEP1_g7566</name>
</gene>
<evidence type="ECO:0000259" key="3">
    <source>
        <dbReference type="Pfam" id="PF14244"/>
    </source>
</evidence>
<comment type="caution">
    <text evidence="4">The sequence shown here is derived from an EMBL/GenBank/DDBJ whole genome shotgun (WGS) entry which is preliminary data.</text>
</comment>
<dbReference type="Pfam" id="PF14244">
    <property type="entry name" value="Retrotran_gag_3"/>
    <property type="match status" value="1"/>
</dbReference>
<sequence length="767" mass="85506">MMTDNDQAKKGSGGARGDKAALKTTDLDSPYYLHPSDDPGRVLVTSPLTGENFHTWRRAMQNALYAKNKMGVAYAESAAEVWEDLKERFSQGNTSRIYELKLELATTTQQTRSVAAYFTKLKPIWDELQAHEPVPTCTCGCTCGATKEFTRARETEKVHQFLMGLNENFSTMRSQILNMEPLPSLNKVYSMATKEEKQQMVSASRSPAIEATALAAKTSYNGKVSTSGKPRCDHCKRIGHRKERCYEIIGYPASWKPGQMQMRGKGEQQKHQNTDKDVIFAANASLDPQMTRGQLDQSPITGLTKAQYDQLLTLLGGNSDSKQSINLVAISSIDEPKTFSQAIKHEKWREAMRNEITALEKNGTWTIETLPPGKRAIDSKWVYKVKFKPDGTVERYKARLVAKGFTQIEGLDFHETFAPVAKMIPQGFGCRQNNKVCRLRKSLYGLRQASRNWFEKFTNSLLAAGFCQSKVDYSLFTSTTDNKFVAVLIYVDDIVITGNDGEKLAAIKAYLHKEFSIKDLGPLKYFLGVEVARTAEGIVSSQRKYALDILTEAGLLGAKPSHFPLDQNHRLALASGPLAPDPSHHEGPALPQEITGAGDFIIFFKQVAAGGILRCDWAGCPRTQRSTTGYYICLGGSPVSSKSKKQSIVSRSSAEAEYRAMASTVSELTWLKSLLFNLGINHSRPMTLFCDNQAALHIANNPVFHERTKHIEIDCYFVREHIQKKELITAHVSSHHQPTDLFTKALGRERLAFLLSKLGIRDLHAPT</sequence>
<protein>
    <recommendedName>
        <fullName evidence="6">Reverse transcriptase Ty1/copia-type domain-containing protein</fullName>
    </recommendedName>
</protein>
<dbReference type="CDD" id="cd09272">
    <property type="entry name" value="RNase_HI_RT_Ty1"/>
    <property type="match status" value="1"/>
</dbReference>
<name>A0AAV5I6U1_9ROSI</name>